<dbReference type="EMBL" id="CP011801">
    <property type="protein sequence ID" value="ALA58272.1"/>
    <property type="molecule type" value="Genomic_DNA"/>
</dbReference>
<organism evidence="2 3">
    <name type="scientific">Nitrospira moscoviensis</name>
    <dbReference type="NCBI Taxonomy" id="42253"/>
    <lineage>
        <taxon>Bacteria</taxon>
        <taxon>Pseudomonadati</taxon>
        <taxon>Nitrospirota</taxon>
        <taxon>Nitrospiria</taxon>
        <taxon>Nitrospirales</taxon>
        <taxon>Nitrospiraceae</taxon>
        <taxon>Nitrospira</taxon>
    </lineage>
</organism>
<dbReference type="Proteomes" id="UP000069205">
    <property type="component" value="Chromosome"/>
</dbReference>
<feature type="domain" description="AAA+ ATPase" evidence="1">
    <location>
        <begin position="64"/>
        <end position="213"/>
    </location>
</feature>
<dbReference type="KEGG" id="nmv:NITMOv2_1852"/>
<keyword evidence="3" id="KW-1185">Reference proteome</keyword>
<dbReference type="PANTHER" id="PTHR35894:SF1">
    <property type="entry name" value="PHOSPHORIBULOKINASE _ URIDINE KINASE FAMILY"/>
    <property type="match status" value="1"/>
</dbReference>
<dbReference type="PATRIC" id="fig|42253.5.peg.1822"/>
<proteinExistence type="predicted"/>
<dbReference type="Gene3D" id="3.40.50.300">
    <property type="entry name" value="P-loop containing nucleotide triphosphate hydrolases"/>
    <property type="match status" value="1"/>
</dbReference>
<sequence length="295" mass="32387">MIVSAVDAAPAPAASQAGPVEWSYEGYWGLAARPFDNVPDPRFYIPSAQHEAAKRRILYGIHGPKGIVMLTGEIGSGKTLMTRALVLSLPHTRYDVGLVANPSMPEEEFLGEILFQFGMAPGGSKAEQLRRLNERLLANHQHGIETILIVDEAQGIRHDEVFEDLRLLSNFQLNDRCLLTLVLFGQPELRERVARIPQLAQRVAVHAHLPRFTRPETKAYVRGRLVLAGSTRDMFSPGALAQIHAQTGGICRLINALCDACLDAGRRAGASRVGRRLVGRLGQELLCAAQHREGI</sequence>
<dbReference type="Pfam" id="PF13401">
    <property type="entry name" value="AAA_22"/>
    <property type="match status" value="1"/>
</dbReference>
<name>A0A0K2GCE4_NITMO</name>
<dbReference type="PANTHER" id="PTHR35894">
    <property type="entry name" value="GENERAL SECRETION PATHWAY PROTEIN A-RELATED"/>
    <property type="match status" value="1"/>
</dbReference>
<dbReference type="CDD" id="cd00009">
    <property type="entry name" value="AAA"/>
    <property type="match status" value="1"/>
</dbReference>
<dbReference type="InterPro" id="IPR027417">
    <property type="entry name" value="P-loop_NTPase"/>
</dbReference>
<dbReference type="RefSeq" id="WP_145976236.1">
    <property type="nucleotide sequence ID" value="NZ_CP011801.1"/>
</dbReference>
<gene>
    <name evidence="2" type="ORF">NITMOv2_1852</name>
</gene>
<dbReference type="GO" id="GO:0016887">
    <property type="term" value="F:ATP hydrolysis activity"/>
    <property type="evidence" value="ECO:0007669"/>
    <property type="project" value="InterPro"/>
</dbReference>
<dbReference type="SUPFAM" id="SSF52540">
    <property type="entry name" value="P-loop containing nucleoside triphosphate hydrolases"/>
    <property type="match status" value="1"/>
</dbReference>
<dbReference type="InterPro" id="IPR049945">
    <property type="entry name" value="AAA_22"/>
</dbReference>
<accession>A0A0K2GCE4</accession>
<protein>
    <submittedName>
        <fullName evidence="2">General secretion pathway protein A</fullName>
    </submittedName>
</protein>
<reference evidence="2 3" key="1">
    <citation type="journal article" date="2015" name="Proc. Natl. Acad. Sci. U.S.A.">
        <title>Expanded metabolic versatility of ubiquitous nitrite-oxidizing bacteria from the genus Nitrospira.</title>
        <authorList>
            <person name="Koch H."/>
            <person name="Lucker S."/>
            <person name="Albertsen M."/>
            <person name="Kitzinger K."/>
            <person name="Herbold C."/>
            <person name="Spieck E."/>
            <person name="Nielsen P.H."/>
            <person name="Wagner M."/>
            <person name="Daims H."/>
        </authorList>
    </citation>
    <scope>NUCLEOTIDE SEQUENCE [LARGE SCALE GENOMIC DNA]</scope>
    <source>
        <strain evidence="2 3">NSP M-1</strain>
    </source>
</reference>
<dbReference type="SMART" id="SM00382">
    <property type="entry name" value="AAA"/>
    <property type="match status" value="1"/>
</dbReference>
<evidence type="ECO:0000313" key="2">
    <source>
        <dbReference type="EMBL" id="ALA58272.1"/>
    </source>
</evidence>
<evidence type="ECO:0000313" key="3">
    <source>
        <dbReference type="Proteomes" id="UP000069205"/>
    </source>
</evidence>
<dbReference type="OrthoDB" id="9815896at2"/>
<dbReference type="InterPro" id="IPR003593">
    <property type="entry name" value="AAA+_ATPase"/>
</dbReference>
<dbReference type="AlphaFoldDB" id="A0A0K2GCE4"/>
<evidence type="ECO:0000259" key="1">
    <source>
        <dbReference type="SMART" id="SM00382"/>
    </source>
</evidence>
<dbReference type="InterPro" id="IPR052026">
    <property type="entry name" value="ExeA_AAA_ATPase_DNA-bind"/>
</dbReference>
<dbReference type="STRING" id="42253.NITMOv2_1852"/>